<reference evidence="1" key="1">
    <citation type="journal article" date="2015" name="Nature">
        <title>Complex archaea that bridge the gap between prokaryotes and eukaryotes.</title>
        <authorList>
            <person name="Spang A."/>
            <person name="Saw J.H."/>
            <person name="Jorgensen S.L."/>
            <person name="Zaremba-Niedzwiedzka K."/>
            <person name="Martijn J."/>
            <person name="Lind A.E."/>
            <person name="van Eijk R."/>
            <person name="Schleper C."/>
            <person name="Guy L."/>
            <person name="Ettema T.J."/>
        </authorList>
    </citation>
    <scope>NUCLEOTIDE SEQUENCE</scope>
</reference>
<accession>A0A0F9BC48</accession>
<dbReference type="AlphaFoldDB" id="A0A0F9BC48"/>
<sequence length="50" mass="5494">MKGPPAPRVSPDVCTVCGKSIPFEDLGEVAYIIQMEETPYEYEATVCEPC</sequence>
<comment type="caution">
    <text evidence="1">The sequence shown here is derived from an EMBL/GenBank/DDBJ whole genome shotgun (WGS) entry which is preliminary data.</text>
</comment>
<gene>
    <name evidence="1" type="ORF">LCGC14_2545850</name>
</gene>
<dbReference type="EMBL" id="LAZR01041654">
    <property type="protein sequence ID" value="KKL11437.1"/>
    <property type="molecule type" value="Genomic_DNA"/>
</dbReference>
<organism evidence="1">
    <name type="scientific">marine sediment metagenome</name>
    <dbReference type="NCBI Taxonomy" id="412755"/>
    <lineage>
        <taxon>unclassified sequences</taxon>
        <taxon>metagenomes</taxon>
        <taxon>ecological metagenomes</taxon>
    </lineage>
</organism>
<name>A0A0F9BC48_9ZZZZ</name>
<protein>
    <submittedName>
        <fullName evidence="1">Uncharacterized protein</fullName>
    </submittedName>
</protein>
<proteinExistence type="predicted"/>
<evidence type="ECO:0000313" key="1">
    <source>
        <dbReference type="EMBL" id="KKL11437.1"/>
    </source>
</evidence>